<dbReference type="AlphaFoldDB" id="A0A498IYF8"/>
<dbReference type="EMBL" id="RDQH01000336">
    <property type="protein sequence ID" value="RXH87377.1"/>
    <property type="molecule type" value="Genomic_DNA"/>
</dbReference>
<gene>
    <name evidence="1" type="ORF">DVH24_034277</name>
</gene>
<name>A0A498IYF8_MALDO</name>
<organism evidence="1 2">
    <name type="scientific">Malus domestica</name>
    <name type="common">Apple</name>
    <name type="synonym">Pyrus malus</name>
    <dbReference type="NCBI Taxonomy" id="3750"/>
    <lineage>
        <taxon>Eukaryota</taxon>
        <taxon>Viridiplantae</taxon>
        <taxon>Streptophyta</taxon>
        <taxon>Embryophyta</taxon>
        <taxon>Tracheophyta</taxon>
        <taxon>Spermatophyta</taxon>
        <taxon>Magnoliopsida</taxon>
        <taxon>eudicotyledons</taxon>
        <taxon>Gunneridae</taxon>
        <taxon>Pentapetalae</taxon>
        <taxon>rosids</taxon>
        <taxon>fabids</taxon>
        <taxon>Rosales</taxon>
        <taxon>Rosaceae</taxon>
        <taxon>Amygdaloideae</taxon>
        <taxon>Maleae</taxon>
        <taxon>Malus</taxon>
    </lineage>
</organism>
<proteinExistence type="predicted"/>
<dbReference type="Proteomes" id="UP000290289">
    <property type="component" value="Chromosome 10"/>
</dbReference>
<evidence type="ECO:0000313" key="2">
    <source>
        <dbReference type="Proteomes" id="UP000290289"/>
    </source>
</evidence>
<keyword evidence="2" id="KW-1185">Reference proteome</keyword>
<evidence type="ECO:0000313" key="1">
    <source>
        <dbReference type="EMBL" id="RXH87377.1"/>
    </source>
</evidence>
<sequence>MYMYGVMLVCHEWDFKHNGLKLLYSLNRHNSGWLSGSKGPNPKTLPRQHCHQTLQQLWKSIGSGHTPNALGCI</sequence>
<accession>A0A498IYF8</accession>
<protein>
    <submittedName>
        <fullName evidence="1">Uncharacterized protein</fullName>
    </submittedName>
</protein>
<comment type="caution">
    <text evidence="1">The sequence shown here is derived from an EMBL/GenBank/DDBJ whole genome shotgun (WGS) entry which is preliminary data.</text>
</comment>
<reference evidence="1 2" key="1">
    <citation type="submission" date="2018-10" db="EMBL/GenBank/DDBJ databases">
        <title>A high-quality apple genome assembly.</title>
        <authorList>
            <person name="Hu J."/>
        </authorList>
    </citation>
    <scope>NUCLEOTIDE SEQUENCE [LARGE SCALE GENOMIC DNA]</scope>
    <source>
        <strain evidence="2">cv. HFTH1</strain>
        <tissue evidence="1">Young leaf</tissue>
    </source>
</reference>